<dbReference type="HAMAP" id="MF_00244">
    <property type="entry name" value="NaMN_adenylyltr"/>
    <property type="match status" value="1"/>
</dbReference>
<dbReference type="RefSeq" id="WP_241369248.1">
    <property type="nucleotide sequence ID" value="NZ_JAKZFC010000003.1"/>
</dbReference>
<dbReference type="Proteomes" id="UP001316087">
    <property type="component" value="Unassembled WGS sequence"/>
</dbReference>
<dbReference type="NCBIfam" id="NF000840">
    <property type="entry name" value="PRK00071.1-3"/>
    <property type="match status" value="1"/>
</dbReference>
<keyword evidence="6 10" id="KW-0547">Nucleotide-binding</keyword>
<dbReference type="PANTHER" id="PTHR39321">
    <property type="entry name" value="NICOTINATE-NUCLEOTIDE ADENYLYLTRANSFERASE-RELATED"/>
    <property type="match status" value="1"/>
</dbReference>
<dbReference type="CDD" id="cd02165">
    <property type="entry name" value="NMNAT"/>
    <property type="match status" value="1"/>
</dbReference>
<evidence type="ECO:0000259" key="11">
    <source>
        <dbReference type="Pfam" id="PF01467"/>
    </source>
</evidence>
<dbReference type="NCBIfam" id="TIGR00482">
    <property type="entry name" value="nicotinate (nicotinamide) nucleotide adenylyltransferase"/>
    <property type="match status" value="1"/>
</dbReference>
<dbReference type="Gene3D" id="3.40.50.620">
    <property type="entry name" value="HUPs"/>
    <property type="match status" value="1"/>
</dbReference>
<accession>A0ABS9UCX5</accession>
<keyword evidence="8 10" id="KW-0520">NAD</keyword>
<dbReference type="NCBIfam" id="TIGR00125">
    <property type="entry name" value="cyt_tran_rel"/>
    <property type="match status" value="1"/>
</dbReference>
<evidence type="ECO:0000256" key="3">
    <source>
        <dbReference type="ARBA" id="ARBA00022642"/>
    </source>
</evidence>
<evidence type="ECO:0000256" key="7">
    <source>
        <dbReference type="ARBA" id="ARBA00022840"/>
    </source>
</evidence>
<name>A0ABS9UCX5_9BACL</name>
<evidence type="ECO:0000256" key="10">
    <source>
        <dbReference type="HAMAP-Rule" id="MF_00244"/>
    </source>
</evidence>
<reference evidence="12 13" key="1">
    <citation type="submission" date="2022-03" db="EMBL/GenBank/DDBJ databases">
        <authorList>
            <person name="Jo J.-H."/>
            <person name="Im W.-T."/>
        </authorList>
    </citation>
    <scope>NUCLEOTIDE SEQUENCE [LARGE SCALE GENOMIC DNA]</scope>
    <source>
        <strain evidence="12 13">MA9</strain>
    </source>
</reference>
<dbReference type="EMBL" id="JAKZFC010000003">
    <property type="protein sequence ID" value="MCH7322181.1"/>
    <property type="molecule type" value="Genomic_DNA"/>
</dbReference>
<dbReference type="InterPro" id="IPR005248">
    <property type="entry name" value="NadD/NMNAT"/>
</dbReference>
<dbReference type="InterPro" id="IPR004821">
    <property type="entry name" value="Cyt_trans-like"/>
</dbReference>
<keyword evidence="4 10" id="KW-0808">Transferase</keyword>
<comment type="catalytic activity">
    <reaction evidence="9 10">
        <text>nicotinate beta-D-ribonucleotide + ATP + H(+) = deamido-NAD(+) + diphosphate</text>
        <dbReference type="Rhea" id="RHEA:22860"/>
        <dbReference type="ChEBI" id="CHEBI:15378"/>
        <dbReference type="ChEBI" id="CHEBI:30616"/>
        <dbReference type="ChEBI" id="CHEBI:33019"/>
        <dbReference type="ChEBI" id="CHEBI:57502"/>
        <dbReference type="ChEBI" id="CHEBI:58437"/>
        <dbReference type="EC" id="2.7.7.18"/>
    </reaction>
</comment>
<organism evidence="12 13">
    <name type="scientific">Solibacillus palustris</name>
    <dbReference type="NCBI Taxonomy" id="2908203"/>
    <lineage>
        <taxon>Bacteria</taxon>
        <taxon>Bacillati</taxon>
        <taxon>Bacillota</taxon>
        <taxon>Bacilli</taxon>
        <taxon>Bacillales</taxon>
        <taxon>Caryophanaceae</taxon>
        <taxon>Solibacillus</taxon>
    </lineage>
</organism>
<keyword evidence="13" id="KW-1185">Reference proteome</keyword>
<evidence type="ECO:0000256" key="8">
    <source>
        <dbReference type="ARBA" id="ARBA00023027"/>
    </source>
</evidence>
<comment type="similarity">
    <text evidence="10">Belongs to the NadD family.</text>
</comment>
<evidence type="ECO:0000313" key="13">
    <source>
        <dbReference type="Proteomes" id="UP001316087"/>
    </source>
</evidence>
<keyword evidence="7 10" id="KW-0067">ATP-binding</keyword>
<evidence type="ECO:0000256" key="6">
    <source>
        <dbReference type="ARBA" id="ARBA00022741"/>
    </source>
</evidence>
<comment type="function">
    <text evidence="1 10">Catalyzes the reversible adenylation of nicotinate mononucleotide (NaMN) to nicotinic acid adenine dinucleotide (NaAD).</text>
</comment>
<comment type="pathway">
    <text evidence="2 10">Cofactor biosynthesis; NAD(+) biosynthesis; deamido-NAD(+) from nicotinate D-ribonucleotide: step 1/1.</text>
</comment>
<protein>
    <recommendedName>
        <fullName evidence="10">Probable nicotinate-nucleotide adenylyltransferase</fullName>
        <ecNumber evidence="10">2.7.7.18</ecNumber>
    </recommendedName>
    <alternativeName>
        <fullName evidence="10">Deamido-NAD(+) diphosphorylase</fullName>
    </alternativeName>
    <alternativeName>
        <fullName evidence="10">Deamido-NAD(+) pyrophosphorylase</fullName>
    </alternativeName>
    <alternativeName>
        <fullName evidence="10">Nicotinate mononucleotide adenylyltransferase</fullName>
        <shortName evidence="10">NaMN adenylyltransferase</shortName>
    </alternativeName>
</protein>
<dbReference type="GO" id="GO:0004515">
    <property type="term" value="F:nicotinate-nucleotide adenylyltransferase activity"/>
    <property type="evidence" value="ECO:0007669"/>
    <property type="project" value="UniProtKB-EC"/>
</dbReference>
<dbReference type="EC" id="2.7.7.18" evidence="10"/>
<keyword evidence="3 10" id="KW-0662">Pyridine nucleotide biosynthesis</keyword>
<dbReference type="NCBIfam" id="NF000841">
    <property type="entry name" value="PRK00071.1-4"/>
    <property type="match status" value="1"/>
</dbReference>
<dbReference type="PANTHER" id="PTHR39321:SF3">
    <property type="entry name" value="PHOSPHOPANTETHEINE ADENYLYLTRANSFERASE"/>
    <property type="match status" value="1"/>
</dbReference>
<gene>
    <name evidence="10" type="primary">nadD</name>
    <name evidence="12" type="ORF">LZ480_09790</name>
</gene>
<keyword evidence="5 10" id="KW-0548">Nucleotidyltransferase</keyword>
<evidence type="ECO:0000313" key="12">
    <source>
        <dbReference type="EMBL" id="MCH7322181.1"/>
    </source>
</evidence>
<evidence type="ECO:0000256" key="9">
    <source>
        <dbReference type="ARBA" id="ARBA00048721"/>
    </source>
</evidence>
<feature type="domain" description="Cytidyltransferase-like" evidence="11">
    <location>
        <begin position="6"/>
        <end position="162"/>
    </location>
</feature>
<comment type="caution">
    <text evidence="12">The sequence shown here is derived from an EMBL/GenBank/DDBJ whole genome shotgun (WGS) entry which is preliminary data.</text>
</comment>
<evidence type="ECO:0000256" key="2">
    <source>
        <dbReference type="ARBA" id="ARBA00005019"/>
    </source>
</evidence>
<sequence>MKKVGLFGGTFNPPHIGHLIMANEVYAALGLSEVRFMPNAKAPHKVVSKSATNEQRLKMVELAIEDVPYFNAETFELERGGVSYTYDTMKVLREREPDVEFYFIIGGDMIDSLHTWYQIDELIELVNFVGVKRPGSEAKTDYNVRMVEAPEINLSSTFIRNRLQQQGSLQYLLPEAVERYIRKEGLYGATSDVSGN</sequence>
<dbReference type="SUPFAM" id="SSF52374">
    <property type="entry name" value="Nucleotidylyl transferase"/>
    <property type="match status" value="1"/>
</dbReference>
<evidence type="ECO:0000256" key="5">
    <source>
        <dbReference type="ARBA" id="ARBA00022695"/>
    </source>
</evidence>
<proteinExistence type="inferred from homology"/>
<dbReference type="Pfam" id="PF01467">
    <property type="entry name" value="CTP_transf_like"/>
    <property type="match status" value="1"/>
</dbReference>
<dbReference type="InterPro" id="IPR014729">
    <property type="entry name" value="Rossmann-like_a/b/a_fold"/>
</dbReference>
<evidence type="ECO:0000256" key="4">
    <source>
        <dbReference type="ARBA" id="ARBA00022679"/>
    </source>
</evidence>
<evidence type="ECO:0000256" key="1">
    <source>
        <dbReference type="ARBA" id="ARBA00002324"/>
    </source>
</evidence>